<reference evidence="1 2" key="1">
    <citation type="journal article" date="2019" name="Nat. Med.">
        <title>A library of human gut bacterial isolates paired with longitudinal multiomics data enables mechanistic microbiome research.</title>
        <authorList>
            <person name="Poyet M."/>
            <person name="Groussin M."/>
            <person name="Gibbons S.M."/>
            <person name="Avila-Pacheco J."/>
            <person name="Jiang X."/>
            <person name="Kearney S.M."/>
            <person name="Perrotta A.R."/>
            <person name="Berdy B."/>
            <person name="Zhao S."/>
            <person name="Lieberman T.D."/>
            <person name="Swanson P.K."/>
            <person name="Smith M."/>
            <person name="Roesemann S."/>
            <person name="Alexander J.E."/>
            <person name="Rich S.A."/>
            <person name="Livny J."/>
            <person name="Vlamakis H."/>
            <person name="Clish C."/>
            <person name="Bullock K."/>
            <person name="Deik A."/>
            <person name="Scott J."/>
            <person name="Pierce K.A."/>
            <person name="Xavier R.J."/>
            <person name="Alm E.J."/>
        </authorList>
    </citation>
    <scope>NUCLEOTIDE SEQUENCE [LARGE SCALE GENOMIC DNA]</scope>
    <source>
        <strain evidence="1 2">BIOML-A2</strain>
    </source>
</reference>
<dbReference type="Proteomes" id="UP000434475">
    <property type="component" value="Unassembled WGS sequence"/>
</dbReference>
<dbReference type="AlphaFoldDB" id="A0A6I2R477"/>
<organism evidence="1 2">
    <name type="scientific">Flavonifractor plautii</name>
    <name type="common">Fusobacterium plautii</name>
    <dbReference type="NCBI Taxonomy" id="292800"/>
    <lineage>
        <taxon>Bacteria</taxon>
        <taxon>Bacillati</taxon>
        <taxon>Bacillota</taxon>
        <taxon>Clostridia</taxon>
        <taxon>Eubacteriales</taxon>
        <taxon>Oscillospiraceae</taxon>
        <taxon>Flavonifractor</taxon>
    </lineage>
</organism>
<sequence length="127" mass="15008">MCREYIEQLNHLISIAPHLAYAEIKTCRRDTLIDEIESSIRLAGLPDYRARDIAIGVIKGDLMALRLPPFVPKSRFPFTPAAFRAEHDRRLRYDRARNQMMRTQDWCQRRWNEGWSLAEIMMQSKAM</sequence>
<accession>A0A6I2R477</accession>
<evidence type="ECO:0000313" key="1">
    <source>
        <dbReference type="EMBL" id="MSB19976.1"/>
    </source>
</evidence>
<gene>
    <name evidence="1" type="ORF">GKE97_10660</name>
</gene>
<comment type="caution">
    <text evidence="1">The sequence shown here is derived from an EMBL/GenBank/DDBJ whole genome shotgun (WGS) entry which is preliminary data.</text>
</comment>
<protein>
    <submittedName>
        <fullName evidence="1">Uncharacterized protein</fullName>
    </submittedName>
</protein>
<dbReference type="EMBL" id="WKPR01000009">
    <property type="protein sequence ID" value="MSB19976.1"/>
    <property type="molecule type" value="Genomic_DNA"/>
</dbReference>
<dbReference type="RefSeq" id="WP_108981781.1">
    <property type="nucleotide sequence ID" value="NZ_JAQLWY010000020.1"/>
</dbReference>
<name>A0A6I2R477_FLAPL</name>
<proteinExistence type="predicted"/>
<evidence type="ECO:0000313" key="2">
    <source>
        <dbReference type="Proteomes" id="UP000434475"/>
    </source>
</evidence>